<dbReference type="InterPro" id="IPR006675">
    <property type="entry name" value="HDIG_dom"/>
</dbReference>
<dbReference type="SUPFAM" id="SSF109604">
    <property type="entry name" value="HD-domain/PDEase-like"/>
    <property type="match status" value="1"/>
</dbReference>
<keyword evidence="5" id="KW-1185">Reference proteome</keyword>
<feature type="transmembrane region" description="Helical" evidence="2">
    <location>
        <begin position="425"/>
        <end position="448"/>
    </location>
</feature>
<dbReference type="Gene3D" id="1.10.3210.10">
    <property type="entry name" value="Hypothetical protein af1432"/>
    <property type="match status" value="1"/>
</dbReference>
<dbReference type="EMBL" id="CP000724">
    <property type="protein sequence ID" value="ABR49172.1"/>
    <property type="molecule type" value="Genomic_DNA"/>
</dbReference>
<dbReference type="Pfam" id="PF07697">
    <property type="entry name" value="7TMR-HDED"/>
    <property type="match status" value="1"/>
</dbReference>
<feature type="transmembrane region" description="Helical" evidence="2">
    <location>
        <begin position="339"/>
        <end position="364"/>
    </location>
</feature>
<keyword evidence="2" id="KW-0472">Membrane</keyword>
<keyword evidence="4" id="KW-0378">Hydrolase</keyword>
<feature type="transmembrane region" description="Helical" evidence="2">
    <location>
        <begin position="370"/>
        <end position="394"/>
    </location>
</feature>
<dbReference type="AlphaFoldDB" id="A6TSK4"/>
<dbReference type="PANTHER" id="PTHR36442">
    <property type="entry name" value="CYCLIC-DI-AMP PHOSPHODIESTERASE PGPH"/>
    <property type="match status" value="1"/>
</dbReference>
<dbReference type="InterPro" id="IPR011621">
    <property type="entry name" value="Metal-dep_PHydrolase_7TM_intra"/>
</dbReference>
<feature type="region of interest" description="Disordered" evidence="1">
    <location>
        <begin position="54"/>
        <end position="73"/>
    </location>
</feature>
<feature type="transmembrane region" description="Helical" evidence="2">
    <location>
        <begin position="304"/>
        <end position="327"/>
    </location>
</feature>
<evidence type="ECO:0000313" key="4">
    <source>
        <dbReference type="EMBL" id="ABR49172.1"/>
    </source>
</evidence>
<sequence>MGRYKDFKDKFLNRVSGSFIGGKRVQHTLLAVFFFLVIFAILATSLSPEKYDLSEGQRVPTDIRSPKDVEDRQATERLEARAEELVEPRYRMDPMVHVESKKEIENFFLMVREAKAFKEVEEVEVEVEVEVEETEESNENSEGIELNQEEVWTHAEKIDYLKANTELGIERALLEVALNAPLVELRDLEGYISEMIAQNMNVGIKPEDLQREKTNMANYILGLSRFDDGLKELGILLAQGALRPNQFADEEVTRQKIDEAVAEVEKVMIRKGDHIVREGDILNGDQLEILRELGLLKEESRVDFILYSGIALVTLVLELIIIAYIYVFNKELLGKTGRLMMIGIIVVLTLILAKAIHVISIYLIPVAASAMLLSILIDSRLALLVNVCLTILISMITGNDIPFMAMALVGGTVGAFSVINSQQRANVFLAGIIVSIANMVTIMGIGFINSNELIKVMNSSFYGGLNGIGVAVLAIGSLPLWESLFGILTPLKLLELSNPNHPLLKRLLLETPGTYHHSIIVGNLSESAADAIGGNALLARVGTFYHDIGKLKRPYFFKENQLTLQNPHDKLNPAVSSMIITDHVKDGMELAKKYNLPQEIRDFIEQHHGDTLVAYFYHKAKEREGNDKVDEMDYRYPGPKPQSKETAILMLADSVEAAVRSLSSPTREKVSTLVEKIINDKIGDRQLEECNITLKEIEIVKETFTKIILGIFHERIEYPELDPNQRKGKDASEPSH</sequence>
<proteinExistence type="predicted"/>
<evidence type="ECO:0000256" key="1">
    <source>
        <dbReference type="SAM" id="MobiDB-lite"/>
    </source>
</evidence>
<dbReference type="Pfam" id="PF07698">
    <property type="entry name" value="7TM-7TMR_HD"/>
    <property type="match status" value="1"/>
</dbReference>
<evidence type="ECO:0000256" key="2">
    <source>
        <dbReference type="SAM" id="Phobius"/>
    </source>
</evidence>
<organism evidence="4 5">
    <name type="scientific">Alkaliphilus metalliredigens (strain QYMF)</name>
    <dbReference type="NCBI Taxonomy" id="293826"/>
    <lineage>
        <taxon>Bacteria</taxon>
        <taxon>Bacillati</taxon>
        <taxon>Bacillota</taxon>
        <taxon>Clostridia</taxon>
        <taxon>Peptostreptococcales</taxon>
        <taxon>Natronincolaceae</taxon>
        <taxon>Alkaliphilus</taxon>
    </lineage>
</organism>
<dbReference type="KEGG" id="amt:Amet_3032"/>
<dbReference type="InterPro" id="IPR003607">
    <property type="entry name" value="HD/PDEase_dom"/>
</dbReference>
<evidence type="ECO:0000259" key="3">
    <source>
        <dbReference type="SMART" id="SM00471"/>
    </source>
</evidence>
<feature type="domain" description="HD/PDEase" evidence="3">
    <location>
        <begin position="510"/>
        <end position="667"/>
    </location>
</feature>
<feature type="compositionally biased region" description="Basic and acidic residues" evidence="1">
    <location>
        <begin position="64"/>
        <end position="73"/>
    </location>
</feature>
<reference evidence="5" key="1">
    <citation type="journal article" date="2016" name="Genome Announc.">
        <title>Complete genome sequence of Alkaliphilus metalliredigens strain QYMF, an alkaliphilic and metal-reducing bacterium isolated from borax-contaminated leachate ponds.</title>
        <authorList>
            <person name="Hwang C."/>
            <person name="Copeland A."/>
            <person name="Lucas S."/>
            <person name="Lapidus A."/>
            <person name="Barry K."/>
            <person name="Detter J.C."/>
            <person name="Glavina Del Rio T."/>
            <person name="Hammon N."/>
            <person name="Israni S."/>
            <person name="Dalin E."/>
            <person name="Tice H."/>
            <person name="Pitluck S."/>
            <person name="Chertkov O."/>
            <person name="Brettin T."/>
            <person name="Bruce D."/>
            <person name="Han C."/>
            <person name="Schmutz J."/>
            <person name="Larimer F."/>
            <person name="Land M.L."/>
            <person name="Hauser L."/>
            <person name="Kyrpides N."/>
            <person name="Mikhailova N."/>
            <person name="Ye Q."/>
            <person name="Zhou J."/>
            <person name="Richardson P."/>
            <person name="Fields M.W."/>
        </authorList>
    </citation>
    <scope>NUCLEOTIDE SEQUENCE [LARGE SCALE GENOMIC DNA]</scope>
    <source>
        <strain evidence="5">QYMF</strain>
    </source>
</reference>
<feature type="transmembrane region" description="Helical" evidence="2">
    <location>
        <begin position="401"/>
        <end position="419"/>
    </location>
</feature>
<dbReference type="RefSeq" id="WP_012064139.1">
    <property type="nucleotide sequence ID" value="NC_009633.1"/>
</dbReference>
<dbReference type="InterPro" id="IPR011624">
    <property type="entry name" value="Metal-dep_PHydrolase_7TM_extra"/>
</dbReference>
<protein>
    <submittedName>
        <fullName evidence="4">Metal dependent phosphohydrolase</fullName>
    </submittedName>
</protein>
<dbReference type="Proteomes" id="UP000001572">
    <property type="component" value="Chromosome"/>
</dbReference>
<gene>
    <name evidence="4" type="ordered locus">Amet_3032</name>
</gene>
<name>A6TSK4_ALKMQ</name>
<dbReference type="SMART" id="SM00471">
    <property type="entry name" value="HDc"/>
    <property type="match status" value="1"/>
</dbReference>
<dbReference type="PANTHER" id="PTHR36442:SF1">
    <property type="entry name" value="CYCLIC-DI-AMP PHOSPHODIESTERASE PGPH"/>
    <property type="match status" value="1"/>
</dbReference>
<dbReference type="InterPro" id="IPR052722">
    <property type="entry name" value="PgpH_phosphodiesterase"/>
</dbReference>
<dbReference type="CDD" id="cd00077">
    <property type="entry name" value="HDc"/>
    <property type="match status" value="1"/>
</dbReference>
<dbReference type="Pfam" id="PF01966">
    <property type="entry name" value="HD"/>
    <property type="match status" value="1"/>
</dbReference>
<accession>A6TSK4</accession>
<keyword evidence="2" id="KW-1133">Transmembrane helix</keyword>
<feature type="transmembrane region" description="Helical" evidence="2">
    <location>
        <begin position="28"/>
        <end position="46"/>
    </location>
</feature>
<dbReference type="HOGENOM" id="CLU_015767_1_2_9"/>
<dbReference type="STRING" id="293826.Amet_3032"/>
<evidence type="ECO:0000313" key="5">
    <source>
        <dbReference type="Proteomes" id="UP000001572"/>
    </source>
</evidence>
<dbReference type="NCBIfam" id="TIGR00277">
    <property type="entry name" value="HDIG"/>
    <property type="match status" value="1"/>
</dbReference>
<dbReference type="eggNOG" id="COG1480">
    <property type="taxonomic scope" value="Bacteria"/>
</dbReference>
<dbReference type="InterPro" id="IPR006674">
    <property type="entry name" value="HD_domain"/>
</dbReference>
<dbReference type="GO" id="GO:0016787">
    <property type="term" value="F:hydrolase activity"/>
    <property type="evidence" value="ECO:0007669"/>
    <property type="project" value="UniProtKB-KW"/>
</dbReference>
<keyword evidence="2" id="KW-0812">Transmembrane</keyword>
<dbReference type="OrthoDB" id="9806952at2"/>
<feature type="transmembrane region" description="Helical" evidence="2">
    <location>
        <begin position="460"/>
        <end position="481"/>
    </location>
</feature>